<dbReference type="PROSITE" id="PS50208">
    <property type="entry name" value="CASPASE_P20"/>
    <property type="match status" value="1"/>
</dbReference>
<keyword evidence="2" id="KW-0645">Protease</keyword>
<organism evidence="6 7">
    <name type="scientific">Priapulus caudatus</name>
    <name type="common">Priapulid worm</name>
    <dbReference type="NCBI Taxonomy" id="37621"/>
    <lineage>
        <taxon>Eukaryota</taxon>
        <taxon>Metazoa</taxon>
        <taxon>Ecdysozoa</taxon>
        <taxon>Scalidophora</taxon>
        <taxon>Priapulida</taxon>
        <taxon>Priapulimorpha</taxon>
        <taxon>Priapulimorphida</taxon>
        <taxon>Priapulidae</taxon>
        <taxon>Priapulus</taxon>
    </lineage>
</organism>
<dbReference type="InterPro" id="IPR002398">
    <property type="entry name" value="Pept_C14"/>
</dbReference>
<dbReference type="Gene3D" id="3.40.50.1460">
    <property type="match status" value="1"/>
</dbReference>
<evidence type="ECO:0000256" key="3">
    <source>
        <dbReference type="ARBA" id="ARBA00022703"/>
    </source>
</evidence>
<keyword evidence="3" id="KW-0053">Apoptosis</keyword>
<evidence type="ECO:0000256" key="1">
    <source>
        <dbReference type="ARBA" id="ARBA00010134"/>
    </source>
</evidence>
<evidence type="ECO:0000256" key="2">
    <source>
        <dbReference type="ARBA" id="ARBA00022670"/>
    </source>
</evidence>
<accession>A0ABM1EZI9</accession>
<dbReference type="InterPro" id="IPR029030">
    <property type="entry name" value="Caspase-like_dom_sf"/>
</dbReference>
<dbReference type="RefSeq" id="XP_014677610.1">
    <property type="nucleotide sequence ID" value="XM_014822124.1"/>
</dbReference>
<dbReference type="InterPro" id="IPR015917">
    <property type="entry name" value="Pept_C14A"/>
</dbReference>
<dbReference type="InterPro" id="IPR001309">
    <property type="entry name" value="Pept_C14_p20"/>
</dbReference>
<evidence type="ECO:0000259" key="5">
    <source>
        <dbReference type="PROSITE" id="PS50208"/>
    </source>
</evidence>
<dbReference type="Pfam" id="PF00656">
    <property type="entry name" value="Peptidase_C14"/>
    <property type="match status" value="1"/>
</dbReference>
<reference evidence="7" key="1">
    <citation type="submission" date="2025-08" db="UniProtKB">
        <authorList>
            <consortium name="RefSeq"/>
        </authorList>
    </citation>
    <scope>IDENTIFICATION</scope>
</reference>
<proteinExistence type="inferred from homology"/>
<dbReference type="PRINTS" id="PR00376">
    <property type="entry name" value="IL1BCENZYME"/>
</dbReference>
<comment type="similarity">
    <text evidence="1">Belongs to the peptidase C14A family.</text>
</comment>
<evidence type="ECO:0000313" key="6">
    <source>
        <dbReference type="Proteomes" id="UP000695022"/>
    </source>
</evidence>
<dbReference type="PANTHER" id="PTHR47901:SF8">
    <property type="entry name" value="CASPASE-3"/>
    <property type="match status" value="1"/>
</dbReference>
<dbReference type="SUPFAM" id="SSF52129">
    <property type="entry name" value="Caspase-like"/>
    <property type="match status" value="1"/>
</dbReference>
<keyword evidence="4" id="KW-0378">Hydrolase</keyword>
<evidence type="ECO:0000256" key="4">
    <source>
        <dbReference type="ARBA" id="ARBA00022801"/>
    </source>
</evidence>
<dbReference type="PROSITE" id="PS01121">
    <property type="entry name" value="CASPASE_HIS"/>
    <property type="match status" value="1"/>
</dbReference>
<keyword evidence="6" id="KW-1185">Reference proteome</keyword>
<dbReference type="InterPro" id="IPR011600">
    <property type="entry name" value="Pept_C14_caspase"/>
</dbReference>
<feature type="domain" description="Caspase family p20" evidence="5">
    <location>
        <begin position="28"/>
        <end position="157"/>
    </location>
</feature>
<dbReference type="InterPro" id="IPR016129">
    <property type="entry name" value="Caspase_his_AS"/>
</dbReference>
<dbReference type="Proteomes" id="UP000695022">
    <property type="component" value="Unplaced"/>
</dbReference>
<name>A0ABM1EZI9_PRICU</name>
<dbReference type="GeneID" id="106817460"/>
<protein>
    <submittedName>
        <fullName evidence="7">Cell death protein 3-like</fullName>
    </submittedName>
</protein>
<gene>
    <name evidence="7" type="primary">LOC106817460</name>
</gene>
<dbReference type="SMART" id="SM00115">
    <property type="entry name" value="CASc"/>
    <property type="match status" value="1"/>
</dbReference>
<evidence type="ECO:0000313" key="7">
    <source>
        <dbReference type="RefSeq" id="XP_014677610.1"/>
    </source>
</evidence>
<sequence>MASVGIKVARSTSNLCDMTNSYKNNSTPRGYCLIINNETFKSLKPRKGSQKDVKNLRQLFKDLGYEIWGTEANTSNLTAQEMKIVVKDFAASDKHNSVDSSIVAILSHGGAEDVIYGVDEKEVSFTNDILRLFEGHNAPGLMQKPKLFILQECRGGHFM</sequence>
<dbReference type="PANTHER" id="PTHR47901">
    <property type="entry name" value="CASPASE RECRUITMENT DOMAIN-CONTAINING PROTEIN 18"/>
    <property type="match status" value="1"/>
</dbReference>